<name>A0A9N7N5H0_STRHE</name>
<proteinExistence type="predicted"/>
<evidence type="ECO:0000259" key="2">
    <source>
        <dbReference type="Pfam" id="PF17921"/>
    </source>
</evidence>
<feature type="domain" description="Integrase zinc-binding" evidence="2">
    <location>
        <begin position="165"/>
        <end position="220"/>
    </location>
</feature>
<comment type="caution">
    <text evidence="3">The sequence shown here is derived from an EMBL/GenBank/DDBJ whole genome shotgun (WGS) entry which is preliminary data.</text>
</comment>
<evidence type="ECO:0000313" key="3">
    <source>
        <dbReference type="EMBL" id="CAA0822262.1"/>
    </source>
</evidence>
<dbReference type="GO" id="GO:0004523">
    <property type="term" value="F:RNA-DNA hybrid ribonuclease activity"/>
    <property type="evidence" value="ECO:0007669"/>
    <property type="project" value="InterPro"/>
</dbReference>
<dbReference type="OrthoDB" id="912072at2759"/>
<dbReference type="Pfam" id="PF13456">
    <property type="entry name" value="RVT_3"/>
    <property type="match status" value="1"/>
</dbReference>
<keyword evidence="4" id="KW-1185">Reference proteome</keyword>
<evidence type="ECO:0008006" key="5">
    <source>
        <dbReference type="Google" id="ProtNLM"/>
    </source>
</evidence>
<evidence type="ECO:0000313" key="4">
    <source>
        <dbReference type="Proteomes" id="UP001153555"/>
    </source>
</evidence>
<dbReference type="InterPro" id="IPR012337">
    <property type="entry name" value="RNaseH-like_sf"/>
</dbReference>
<dbReference type="EMBL" id="CACSLK010023397">
    <property type="protein sequence ID" value="CAA0822262.1"/>
    <property type="molecule type" value="Genomic_DNA"/>
</dbReference>
<gene>
    <name evidence="3" type="ORF">SHERM_19750</name>
</gene>
<dbReference type="InterPro" id="IPR002156">
    <property type="entry name" value="RNaseH_domain"/>
</dbReference>
<protein>
    <recommendedName>
        <fullName evidence="5">RNase H type-1 domain-containing protein</fullName>
    </recommendedName>
</protein>
<evidence type="ECO:0000259" key="1">
    <source>
        <dbReference type="Pfam" id="PF13456"/>
    </source>
</evidence>
<dbReference type="Gene3D" id="1.10.340.70">
    <property type="match status" value="1"/>
</dbReference>
<dbReference type="GO" id="GO:0003676">
    <property type="term" value="F:nucleic acid binding"/>
    <property type="evidence" value="ECO:0007669"/>
    <property type="project" value="InterPro"/>
</dbReference>
<dbReference type="AlphaFoldDB" id="A0A9N7N5H0"/>
<sequence length="259" mass="29475">KIGFSVSNNEAEYETVIKGLQLAMAGGARKVQVHSDSHLVVGQFQEEFGVKEDRKKYVDEMRKLKEFDSFELIQIPRGENGRTDLLSKIAQSLVDCKSRSVTLLYLEKSVVDAEVVEIEEVKDWRAPILKELKEGAIKAVRRFFEHAGILYKRSYAGSHLRCVTKEEGQYMLREVHEGCNNDHSKLGALVAKILRAGYFWPTMKEDAKAIVRKCLQCHKHGPLIHQPAEAMKTMSYLERIPNRLIPTSNLTSNNHNPKP</sequence>
<dbReference type="Pfam" id="PF17921">
    <property type="entry name" value="Integrase_H2C2"/>
    <property type="match status" value="1"/>
</dbReference>
<feature type="non-terminal residue" evidence="3">
    <location>
        <position position="1"/>
    </location>
</feature>
<accession>A0A9N7N5H0</accession>
<dbReference type="Proteomes" id="UP001153555">
    <property type="component" value="Unassembled WGS sequence"/>
</dbReference>
<dbReference type="PANTHER" id="PTHR48475:SF2">
    <property type="entry name" value="RIBONUCLEASE H"/>
    <property type="match status" value="1"/>
</dbReference>
<dbReference type="SUPFAM" id="SSF53098">
    <property type="entry name" value="Ribonuclease H-like"/>
    <property type="match status" value="1"/>
</dbReference>
<dbReference type="InterPro" id="IPR036397">
    <property type="entry name" value="RNaseH_sf"/>
</dbReference>
<feature type="domain" description="RNase H type-1" evidence="1">
    <location>
        <begin position="6"/>
        <end position="88"/>
    </location>
</feature>
<dbReference type="InterPro" id="IPR041588">
    <property type="entry name" value="Integrase_H2C2"/>
</dbReference>
<organism evidence="3 4">
    <name type="scientific">Striga hermonthica</name>
    <name type="common">Purple witchweed</name>
    <name type="synonym">Buchnera hermonthica</name>
    <dbReference type="NCBI Taxonomy" id="68872"/>
    <lineage>
        <taxon>Eukaryota</taxon>
        <taxon>Viridiplantae</taxon>
        <taxon>Streptophyta</taxon>
        <taxon>Embryophyta</taxon>
        <taxon>Tracheophyta</taxon>
        <taxon>Spermatophyta</taxon>
        <taxon>Magnoliopsida</taxon>
        <taxon>eudicotyledons</taxon>
        <taxon>Gunneridae</taxon>
        <taxon>Pentapetalae</taxon>
        <taxon>asterids</taxon>
        <taxon>lamiids</taxon>
        <taxon>Lamiales</taxon>
        <taxon>Orobanchaceae</taxon>
        <taxon>Buchnereae</taxon>
        <taxon>Striga</taxon>
    </lineage>
</organism>
<reference evidence="3" key="1">
    <citation type="submission" date="2019-12" db="EMBL/GenBank/DDBJ databases">
        <authorList>
            <person name="Scholes J."/>
        </authorList>
    </citation>
    <scope>NUCLEOTIDE SEQUENCE</scope>
</reference>
<dbReference type="PANTHER" id="PTHR48475">
    <property type="entry name" value="RIBONUCLEASE H"/>
    <property type="match status" value="1"/>
</dbReference>
<dbReference type="CDD" id="cd09279">
    <property type="entry name" value="RNase_HI_like"/>
    <property type="match status" value="1"/>
</dbReference>
<feature type="non-terminal residue" evidence="3">
    <location>
        <position position="259"/>
    </location>
</feature>
<dbReference type="Gene3D" id="3.30.420.10">
    <property type="entry name" value="Ribonuclease H-like superfamily/Ribonuclease H"/>
    <property type="match status" value="1"/>
</dbReference>